<name>A0ABS2GFL9_9FIRM</name>
<sequence length="772" mass="87337">MKEQLLTFYKDIAPEAYHVEDAAYMLGMKSADEVAAFMDAVDEAKRDGLLMTKDGEYYRYAPAVAKGMMAEGIYKSYRKSFGFVVGPNLEEDIHISEEHRHGAMQNDKVRVRIIGAEKGRRREGEIVAIIERANTIIVGTYDRQKKFGFVKPDDERITEDIYISLDHALDARSGAKVAVEIIKWPEGNELPEGRITAVLGYEGDKGLDINCIMAQHKIPFAFPEDVLKETESISMTVLPEKGRLDLRNEPMVTIDGEDAKDLDDAVSVKRLPNGHWQLGVHIADVSNYVVANTAIDREAYSRGTSVYLVDRVVPMLPTILSNGICSLNAGEDRYAMSCIMEIDDDGTVVESTISPSVIRVDRRCSYREIYQALEEDIIPDTLVPLMPMVKELRNVAKTLMDMRHRRGAINFEFPEFKIILDGDGTPLRIVKRERTIAEKIIEECMLIANETVACYLRDHAPASVYRIHETPNAEKLAALQNVLQYLGRNERFTEDVTPKDVQKFLESVSGEDIEQVAQVMTLRSMQQARYSANNAGHFGLASECYTHFTSPIRRYPDLMVHRLLKKTMHWHDGYSKRDDDIAYLAEAAEHCSMQEQVAVEAERDTDDLKKVQYMERYVGEVFTGRINSITGFGMFVELENGIDGLVHVSMMEDDHYFFDEDHFLLVGRRTGKQYHLGQEVTVTLIKADTERRQIDFVLGEVENLAALQRRWLDKSMKRDSQAGRKKGNAGSSAGGRSKAKKSRNGKSGSGKGKKKKAHASRKRNRSKGKHRK</sequence>
<dbReference type="HAMAP" id="MF_01895">
    <property type="entry name" value="RNase_R"/>
    <property type="match status" value="1"/>
</dbReference>
<evidence type="ECO:0000256" key="6">
    <source>
        <dbReference type="ARBA" id="ARBA00022839"/>
    </source>
</evidence>
<dbReference type="Pfam" id="PF00773">
    <property type="entry name" value="RNB"/>
    <property type="match status" value="1"/>
</dbReference>
<dbReference type="InterPro" id="IPR001900">
    <property type="entry name" value="RNase_II/R"/>
</dbReference>
<comment type="catalytic activity">
    <reaction evidence="1 8">
        <text>Exonucleolytic cleavage in the 3'- to 5'-direction to yield nucleoside 5'-phosphates.</text>
        <dbReference type="EC" id="3.1.13.1"/>
    </reaction>
</comment>
<dbReference type="CDD" id="cd04471">
    <property type="entry name" value="S1_RNase_R"/>
    <property type="match status" value="1"/>
</dbReference>
<dbReference type="PANTHER" id="PTHR23355:SF9">
    <property type="entry name" value="DIS3-LIKE EXONUCLEASE 2"/>
    <property type="match status" value="1"/>
</dbReference>
<accession>A0ABS2GFL9</accession>
<dbReference type="RefSeq" id="WP_205087395.1">
    <property type="nucleotide sequence ID" value="NZ_JACJLA010000002.1"/>
</dbReference>
<keyword evidence="6 8" id="KW-0269">Exonuclease</keyword>
<dbReference type="NCBIfam" id="TIGR02063">
    <property type="entry name" value="RNase_R"/>
    <property type="match status" value="1"/>
</dbReference>
<dbReference type="SMART" id="SM00316">
    <property type="entry name" value="S1"/>
    <property type="match status" value="1"/>
</dbReference>
<dbReference type="Pfam" id="PF17876">
    <property type="entry name" value="CSD2"/>
    <property type="match status" value="1"/>
</dbReference>
<evidence type="ECO:0000259" key="10">
    <source>
        <dbReference type="PROSITE" id="PS50126"/>
    </source>
</evidence>
<keyword evidence="5 8" id="KW-0378">Hydrolase</keyword>
<evidence type="ECO:0000256" key="8">
    <source>
        <dbReference type="HAMAP-Rule" id="MF_01895"/>
    </source>
</evidence>
<keyword evidence="7 8" id="KW-0694">RNA-binding</keyword>
<organism evidence="11 12">
    <name type="scientific">Veillonella magna</name>
    <dbReference type="NCBI Taxonomy" id="464322"/>
    <lineage>
        <taxon>Bacteria</taxon>
        <taxon>Bacillati</taxon>
        <taxon>Bacillota</taxon>
        <taxon>Negativicutes</taxon>
        <taxon>Veillonellales</taxon>
        <taxon>Veillonellaceae</taxon>
        <taxon>Veillonella</taxon>
    </lineage>
</organism>
<evidence type="ECO:0000313" key="11">
    <source>
        <dbReference type="EMBL" id="MBM6912072.1"/>
    </source>
</evidence>
<dbReference type="EC" id="3.1.13.1" evidence="8"/>
<feature type="compositionally biased region" description="Basic residues" evidence="9">
    <location>
        <begin position="751"/>
        <end position="772"/>
    </location>
</feature>
<proteinExistence type="inferred from homology"/>
<feature type="region of interest" description="Disordered" evidence="9">
    <location>
        <begin position="715"/>
        <end position="772"/>
    </location>
</feature>
<dbReference type="Proteomes" id="UP000707138">
    <property type="component" value="Unassembled WGS sequence"/>
</dbReference>
<evidence type="ECO:0000256" key="7">
    <source>
        <dbReference type="ARBA" id="ARBA00022884"/>
    </source>
</evidence>
<dbReference type="Pfam" id="PF08206">
    <property type="entry name" value="OB_RNB"/>
    <property type="match status" value="1"/>
</dbReference>
<dbReference type="InterPro" id="IPR050180">
    <property type="entry name" value="RNR_Ribonuclease"/>
</dbReference>
<dbReference type="SMART" id="SM00955">
    <property type="entry name" value="RNB"/>
    <property type="match status" value="1"/>
</dbReference>
<dbReference type="PROSITE" id="PS01175">
    <property type="entry name" value="RIBONUCLEASE_II"/>
    <property type="match status" value="1"/>
</dbReference>
<gene>
    <name evidence="8 11" type="primary">rnr</name>
    <name evidence="11" type="ORF">H6A01_01845</name>
</gene>
<evidence type="ECO:0000256" key="4">
    <source>
        <dbReference type="ARBA" id="ARBA00022722"/>
    </source>
</evidence>
<dbReference type="SUPFAM" id="SSF50249">
    <property type="entry name" value="Nucleic acid-binding proteins"/>
    <property type="match status" value="4"/>
</dbReference>
<dbReference type="InterPro" id="IPR003029">
    <property type="entry name" value="S1_domain"/>
</dbReference>
<dbReference type="PROSITE" id="PS50126">
    <property type="entry name" value="S1"/>
    <property type="match status" value="1"/>
</dbReference>
<dbReference type="InterPro" id="IPR012340">
    <property type="entry name" value="NA-bd_OB-fold"/>
</dbReference>
<dbReference type="EMBL" id="JACJLA010000002">
    <property type="protein sequence ID" value="MBM6912072.1"/>
    <property type="molecule type" value="Genomic_DNA"/>
</dbReference>
<reference evidence="11 12" key="1">
    <citation type="journal article" date="2021" name="Sci. Rep.">
        <title>The distribution of antibiotic resistance genes in chicken gut microbiota commensals.</title>
        <authorList>
            <person name="Juricova H."/>
            <person name="Matiasovicova J."/>
            <person name="Kubasova T."/>
            <person name="Cejkova D."/>
            <person name="Rychlik I."/>
        </authorList>
    </citation>
    <scope>NUCLEOTIDE SEQUENCE [LARGE SCALE GENOMIC DNA]</scope>
    <source>
        <strain evidence="11 12">An537</strain>
    </source>
</reference>
<dbReference type="InterPro" id="IPR011805">
    <property type="entry name" value="RNase_R"/>
</dbReference>
<comment type="subcellular location">
    <subcellularLocation>
        <location evidence="2 8">Cytoplasm</location>
    </subcellularLocation>
</comment>
<dbReference type="InterPro" id="IPR040476">
    <property type="entry name" value="CSD2"/>
</dbReference>
<evidence type="ECO:0000256" key="1">
    <source>
        <dbReference type="ARBA" id="ARBA00001849"/>
    </source>
</evidence>
<dbReference type="Pfam" id="PF00575">
    <property type="entry name" value="S1"/>
    <property type="match status" value="1"/>
</dbReference>
<evidence type="ECO:0000256" key="9">
    <source>
        <dbReference type="SAM" id="MobiDB-lite"/>
    </source>
</evidence>
<dbReference type="InterPro" id="IPR013223">
    <property type="entry name" value="RNase_B_OB_dom"/>
</dbReference>
<evidence type="ECO:0000256" key="3">
    <source>
        <dbReference type="ARBA" id="ARBA00022490"/>
    </source>
</evidence>
<protein>
    <recommendedName>
        <fullName evidence="8">Ribonuclease R</fullName>
        <shortName evidence="8">RNase R</shortName>
        <ecNumber evidence="8">3.1.13.1</ecNumber>
    </recommendedName>
</protein>
<comment type="similarity">
    <text evidence="8">Belongs to the RNR ribonuclease family. RNase R subfamily.</text>
</comment>
<evidence type="ECO:0000256" key="5">
    <source>
        <dbReference type="ARBA" id="ARBA00022801"/>
    </source>
</evidence>
<comment type="caution">
    <text evidence="11">The sequence shown here is derived from an EMBL/GenBank/DDBJ whole genome shotgun (WGS) entry which is preliminary data.</text>
</comment>
<dbReference type="PANTHER" id="PTHR23355">
    <property type="entry name" value="RIBONUCLEASE"/>
    <property type="match status" value="1"/>
</dbReference>
<dbReference type="InterPro" id="IPR004476">
    <property type="entry name" value="RNase_II/RNase_R"/>
</dbReference>
<dbReference type="SMART" id="SM00357">
    <property type="entry name" value="CSP"/>
    <property type="match status" value="2"/>
</dbReference>
<evidence type="ECO:0000313" key="12">
    <source>
        <dbReference type="Proteomes" id="UP000707138"/>
    </source>
</evidence>
<keyword evidence="4 8" id="KW-0540">Nuclease</keyword>
<dbReference type="InterPro" id="IPR011129">
    <property type="entry name" value="CSD"/>
</dbReference>
<feature type="domain" description="S1 motif" evidence="10">
    <location>
        <begin position="619"/>
        <end position="699"/>
    </location>
</feature>
<keyword evidence="3 8" id="KW-0963">Cytoplasm</keyword>
<evidence type="ECO:0000256" key="2">
    <source>
        <dbReference type="ARBA" id="ARBA00004496"/>
    </source>
</evidence>
<dbReference type="InterPro" id="IPR022966">
    <property type="entry name" value="RNase_II/R_CS"/>
</dbReference>
<comment type="function">
    <text evidence="8">3'-5' exoribonuclease that releases 5'-nucleoside monophosphates and is involved in maturation of structured RNAs.</text>
</comment>
<dbReference type="Gene3D" id="2.40.50.140">
    <property type="entry name" value="Nucleic acid-binding proteins"/>
    <property type="match status" value="3"/>
</dbReference>
<keyword evidence="12" id="KW-1185">Reference proteome</keyword>
<dbReference type="NCBIfam" id="TIGR00358">
    <property type="entry name" value="3_prime_RNase"/>
    <property type="match status" value="1"/>
</dbReference>